<comment type="caution">
    <text evidence="5">The sequence shown here is derived from an EMBL/GenBank/DDBJ whole genome shotgun (WGS) entry which is preliminary data.</text>
</comment>
<dbReference type="PANTHER" id="PTHR48050:SF13">
    <property type="entry name" value="STEROL 3-BETA-GLUCOSYLTRANSFERASE UGT80A2"/>
    <property type="match status" value="1"/>
</dbReference>
<dbReference type="AlphaFoldDB" id="A0AA36N4Q5"/>
<dbReference type="PROSITE" id="PS00375">
    <property type="entry name" value="UDPGT"/>
    <property type="match status" value="1"/>
</dbReference>
<evidence type="ECO:0000256" key="2">
    <source>
        <dbReference type="SAM" id="Coils"/>
    </source>
</evidence>
<name>A0AA36N4Q5_9DINO</name>
<evidence type="ECO:0000313" key="5">
    <source>
        <dbReference type="EMBL" id="CAJ1398675.1"/>
    </source>
</evidence>
<protein>
    <recommendedName>
        <fullName evidence="4">PDZ domain-containing protein</fullName>
    </recommendedName>
</protein>
<dbReference type="InterPro" id="IPR001478">
    <property type="entry name" value="PDZ"/>
</dbReference>
<dbReference type="PROSITE" id="PS50106">
    <property type="entry name" value="PDZ"/>
    <property type="match status" value="1"/>
</dbReference>
<evidence type="ECO:0000259" key="4">
    <source>
        <dbReference type="PROSITE" id="PS50106"/>
    </source>
</evidence>
<dbReference type="Pfam" id="PF00201">
    <property type="entry name" value="UDPGT"/>
    <property type="match status" value="1"/>
</dbReference>
<gene>
    <name evidence="5" type="ORF">EVOR1521_LOCUS22406</name>
</gene>
<evidence type="ECO:0000313" key="6">
    <source>
        <dbReference type="Proteomes" id="UP001178507"/>
    </source>
</evidence>
<keyword evidence="1" id="KW-0808">Transferase</keyword>
<dbReference type="CDD" id="cd00136">
    <property type="entry name" value="PDZ_canonical"/>
    <property type="match status" value="1"/>
</dbReference>
<organism evidence="5 6">
    <name type="scientific">Effrenium voratum</name>
    <dbReference type="NCBI Taxonomy" id="2562239"/>
    <lineage>
        <taxon>Eukaryota</taxon>
        <taxon>Sar</taxon>
        <taxon>Alveolata</taxon>
        <taxon>Dinophyceae</taxon>
        <taxon>Suessiales</taxon>
        <taxon>Symbiodiniaceae</taxon>
        <taxon>Effrenium</taxon>
    </lineage>
</organism>
<accession>A0AA36N4Q5</accession>
<feature type="domain" description="PDZ" evidence="4">
    <location>
        <begin position="650"/>
        <end position="713"/>
    </location>
</feature>
<dbReference type="Gene3D" id="3.40.50.2000">
    <property type="entry name" value="Glycogen Phosphorylase B"/>
    <property type="match status" value="2"/>
</dbReference>
<evidence type="ECO:0000256" key="1">
    <source>
        <dbReference type="ARBA" id="ARBA00022679"/>
    </source>
</evidence>
<reference evidence="5" key="1">
    <citation type="submission" date="2023-08" db="EMBL/GenBank/DDBJ databases">
        <authorList>
            <person name="Chen Y."/>
            <person name="Shah S."/>
            <person name="Dougan E. K."/>
            <person name="Thang M."/>
            <person name="Chan C."/>
        </authorList>
    </citation>
    <scope>NUCLEOTIDE SEQUENCE</scope>
</reference>
<dbReference type="InterPro" id="IPR036034">
    <property type="entry name" value="PDZ_sf"/>
</dbReference>
<dbReference type="SUPFAM" id="SSF50156">
    <property type="entry name" value="PDZ domain-like"/>
    <property type="match status" value="1"/>
</dbReference>
<dbReference type="Proteomes" id="UP001178507">
    <property type="component" value="Unassembled WGS sequence"/>
</dbReference>
<dbReference type="SUPFAM" id="SSF53756">
    <property type="entry name" value="UDP-Glycosyltransferase/glycogen phosphorylase"/>
    <property type="match status" value="1"/>
</dbReference>
<evidence type="ECO:0000256" key="3">
    <source>
        <dbReference type="SAM" id="MobiDB-lite"/>
    </source>
</evidence>
<feature type="compositionally biased region" description="Polar residues" evidence="3">
    <location>
        <begin position="533"/>
        <end position="542"/>
    </location>
</feature>
<keyword evidence="2" id="KW-0175">Coiled coil</keyword>
<dbReference type="PANTHER" id="PTHR48050">
    <property type="entry name" value="STEROL 3-BETA-GLUCOSYLTRANSFERASE"/>
    <property type="match status" value="1"/>
</dbReference>
<dbReference type="InterPro" id="IPR035595">
    <property type="entry name" value="UDP_glycos_trans_CS"/>
</dbReference>
<sequence>MGVRRLKVACVSIPEAGHLVPTVQVAKALAQRGHETALLTLDSAAPKFAKSCEAAGCRFVGLAPDLPGSDAGHGPVAELMSRGLMSTAMSHVSAAMLPELLAWLKAERPDVVLADFATQAASQAVEELGIPMLLNVPGPLELFKHLDMLFALPFCLKIFLASRNVQETRLTYRMFTQLVPMLKTRVCLVNSFFGLDLAHDLPPHVVVTGSTAARPSTTRRTETSDSRLNAWLTEMRQRQLRLVYVTMGSMQVLEPFQLKALYEGLRALKNVAVCWSLKEEQHQQLGGLESLPAHFYVSKWLPQGEAMQLPEVAVVVTHCGFGGLNETIAAGKPMVALPFRADQPKNAEIAHARGMAEVLQPRKLTAAAVTSAVTKVLEDPRYQQRASELQRQLLKTKGAEACVEAIERFAENDGCEELFARPTKSWTRSLLGLAPSVGLVLLGAALAIRELVLSEVEHKVQEKSEEMWSKGKQFVSQLQLRHAEKMTEMVEDLGRCQKKQSELEAENERLKQALQSLGSHFALLGNSFDSKEYNSSPDSAVSTAPGLSPPEEPEAKAPPYTPEPYAQAAQAAAEVLAQVPPFPPFGSPAPMSPPPAISIAESLGAGVSTPQRTPLSLMQSLATPLTPLPSPFTVNGLAGVGLVGGCGIFSFTLRKADGAELGLNVSHSADDRVLCVEGIREGGAVEAWNRQCGAGTPFAEKTVLPGDRILSVNKVSYDPNLMLQECREKQLLKLTIARGNIPLPAAQEDLQFPIPQLRADANEFVPYEEKAPAQKPSDP</sequence>
<keyword evidence="6" id="KW-1185">Reference proteome</keyword>
<dbReference type="GO" id="GO:0008194">
    <property type="term" value="F:UDP-glycosyltransferase activity"/>
    <property type="evidence" value="ECO:0007669"/>
    <property type="project" value="InterPro"/>
</dbReference>
<dbReference type="InterPro" id="IPR050426">
    <property type="entry name" value="Glycosyltransferase_28"/>
</dbReference>
<dbReference type="Gene3D" id="2.30.42.10">
    <property type="match status" value="1"/>
</dbReference>
<dbReference type="CDD" id="cd03784">
    <property type="entry name" value="GT1_Gtf-like"/>
    <property type="match status" value="1"/>
</dbReference>
<proteinExistence type="predicted"/>
<feature type="coiled-coil region" evidence="2">
    <location>
        <begin position="493"/>
        <end position="520"/>
    </location>
</feature>
<dbReference type="InterPro" id="IPR002213">
    <property type="entry name" value="UDP_glucos_trans"/>
</dbReference>
<feature type="region of interest" description="Disordered" evidence="3">
    <location>
        <begin position="532"/>
        <end position="562"/>
    </location>
</feature>
<dbReference type="EMBL" id="CAUJNA010003307">
    <property type="protein sequence ID" value="CAJ1398675.1"/>
    <property type="molecule type" value="Genomic_DNA"/>
</dbReference>